<dbReference type="Proteomes" id="UP000571950">
    <property type="component" value="Unassembled WGS sequence"/>
</dbReference>
<organism evidence="1 2">
    <name type="scientific">Sphingobium jiangsuense</name>
    <dbReference type="NCBI Taxonomy" id="870476"/>
    <lineage>
        <taxon>Bacteria</taxon>
        <taxon>Pseudomonadati</taxon>
        <taxon>Pseudomonadota</taxon>
        <taxon>Alphaproteobacteria</taxon>
        <taxon>Sphingomonadales</taxon>
        <taxon>Sphingomonadaceae</taxon>
        <taxon>Sphingobium</taxon>
    </lineage>
</organism>
<keyword evidence="2" id="KW-1185">Reference proteome</keyword>
<dbReference type="AlphaFoldDB" id="A0A7W6BDT9"/>
<reference evidence="1 2" key="1">
    <citation type="submission" date="2020-08" db="EMBL/GenBank/DDBJ databases">
        <title>Genomic Encyclopedia of Type Strains, Phase IV (KMG-IV): sequencing the most valuable type-strain genomes for metagenomic binning, comparative biology and taxonomic classification.</title>
        <authorList>
            <person name="Goeker M."/>
        </authorList>
    </citation>
    <scope>NUCLEOTIDE SEQUENCE [LARGE SCALE GENOMIC DNA]</scope>
    <source>
        <strain evidence="1 2">DSM 26189</strain>
    </source>
</reference>
<proteinExistence type="predicted"/>
<protein>
    <submittedName>
        <fullName evidence="1">Uncharacterized protein</fullName>
    </submittedName>
</protein>
<dbReference type="EMBL" id="JACIDT010000002">
    <property type="protein sequence ID" value="MBB3925036.1"/>
    <property type="molecule type" value="Genomic_DNA"/>
</dbReference>
<evidence type="ECO:0000313" key="1">
    <source>
        <dbReference type="EMBL" id="MBB3925036.1"/>
    </source>
</evidence>
<accession>A0A7W6BDT9</accession>
<comment type="caution">
    <text evidence="1">The sequence shown here is derived from an EMBL/GenBank/DDBJ whole genome shotgun (WGS) entry which is preliminary data.</text>
</comment>
<evidence type="ECO:0000313" key="2">
    <source>
        <dbReference type="Proteomes" id="UP000571950"/>
    </source>
</evidence>
<sequence>MKFLGVVAVSSVSNPSGSITDSRFLLGRKPDAWFIAGGLYEYSPEIVISGSTLSWSNPSAQFWIGRIIYGFW</sequence>
<gene>
    <name evidence="1" type="ORF">GGR43_000737</name>
</gene>
<name>A0A7W6BDT9_9SPHN</name>